<evidence type="ECO:0000256" key="3">
    <source>
        <dbReference type="ARBA" id="ARBA00011071"/>
    </source>
</evidence>
<evidence type="ECO:0000256" key="4">
    <source>
        <dbReference type="ARBA" id="ARBA00022502"/>
    </source>
</evidence>
<dbReference type="PANTHER" id="PTHR12886:SF0">
    <property type="entry name" value="GPI MANNOSYLTRANSFERASE 1"/>
    <property type="match status" value="1"/>
</dbReference>
<proteinExistence type="inferred from homology"/>
<evidence type="ECO:0000256" key="1">
    <source>
        <dbReference type="ARBA" id="ARBA00004477"/>
    </source>
</evidence>
<evidence type="ECO:0000256" key="7">
    <source>
        <dbReference type="ARBA" id="ARBA00022692"/>
    </source>
</evidence>
<evidence type="ECO:0000256" key="13">
    <source>
        <dbReference type="SAM" id="SignalP"/>
    </source>
</evidence>
<evidence type="ECO:0000256" key="12">
    <source>
        <dbReference type="SAM" id="MobiDB-lite"/>
    </source>
</evidence>
<dbReference type="GO" id="GO:1990529">
    <property type="term" value="C:glycosylphosphatidylinositol-mannosyltransferase I complex"/>
    <property type="evidence" value="ECO:0007669"/>
    <property type="project" value="TreeGrafter"/>
</dbReference>
<dbReference type="GO" id="GO:0004376">
    <property type="term" value="F:GPI mannosyltransferase activity"/>
    <property type="evidence" value="ECO:0007669"/>
    <property type="project" value="InterPro"/>
</dbReference>
<comment type="function">
    <text evidence="11">Catalytic subunit of the glycosylphosphatidylinositol-mannosyltransferase I complex which catalyzes the transfer of the first mannose, via an alpha-1,4 bond from a dolichol-phosphate-mannose (Dol-P-Man) to the glucosaminyl acyl phosphatidylinositol (GlcN-(acyl)PI) intermediate to generate alpha-D-Man-(1-&gt;4)-alpha-D-GlcN-(1-&gt;6)-(1-radyl,2-acyl-sn-glycero-3-phospho)-2-acyl-inositol and participates in the sixth step of the glycosylphosphatidylinositol-anchor biosynthesis.</text>
</comment>
<evidence type="ECO:0000256" key="10">
    <source>
        <dbReference type="ARBA" id="ARBA00023136"/>
    </source>
</evidence>
<evidence type="ECO:0000256" key="5">
    <source>
        <dbReference type="ARBA" id="ARBA00022676"/>
    </source>
</evidence>
<comment type="subcellular location">
    <subcellularLocation>
        <location evidence="1 11">Endoplasmic reticulum membrane</location>
        <topology evidence="1 11">Multi-pass membrane protein</topology>
    </subcellularLocation>
</comment>
<evidence type="ECO:0000313" key="15">
    <source>
        <dbReference type="Proteomes" id="UP000256970"/>
    </source>
</evidence>
<dbReference type="AlphaFoldDB" id="A0A383V7K9"/>
<keyword evidence="7 11" id="KW-0812">Transmembrane</keyword>
<feature type="transmembrane region" description="Helical" evidence="11">
    <location>
        <begin position="450"/>
        <end position="470"/>
    </location>
</feature>
<feature type="transmembrane region" description="Helical" evidence="11">
    <location>
        <begin position="155"/>
        <end position="180"/>
    </location>
</feature>
<dbReference type="Pfam" id="PF05007">
    <property type="entry name" value="Mannosyl_trans"/>
    <property type="match status" value="2"/>
</dbReference>
<evidence type="ECO:0000256" key="9">
    <source>
        <dbReference type="ARBA" id="ARBA00022989"/>
    </source>
</evidence>
<dbReference type="GO" id="GO:0005789">
    <property type="term" value="C:endoplasmic reticulum membrane"/>
    <property type="evidence" value="ECO:0007669"/>
    <property type="project" value="UniProtKB-SubCell"/>
</dbReference>
<accession>A0A383V7K9</accession>
<keyword evidence="13" id="KW-0732">Signal</keyword>
<dbReference type="GO" id="GO:0006506">
    <property type="term" value="P:GPI anchor biosynthetic process"/>
    <property type="evidence" value="ECO:0007669"/>
    <property type="project" value="UniProtKB-UniPathway"/>
</dbReference>
<dbReference type="STRING" id="3088.A0A383V7K9"/>
<dbReference type="GO" id="GO:0051751">
    <property type="term" value="F:alpha-1,4-mannosyltransferase activity"/>
    <property type="evidence" value="ECO:0007669"/>
    <property type="project" value="InterPro"/>
</dbReference>
<feature type="chain" id="PRO_5016996112" description="GPI mannosyltransferase 1" evidence="13">
    <location>
        <begin position="22"/>
        <end position="525"/>
    </location>
</feature>
<comment type="pathway">
    <text evidence="2 11">Glycolipid biosynthesis; glycosylphosphatidylinositol-anchor biosynthesis.</text>
</comment>
<evidence type="ECO:0000256" key="2">
    <source>
        <dbReference type="ARBA" id="ARBA00004687"/>
    </source>
</evidence>
<keyword evidence="5 11" id="KW-0328">Glycosyltransferase</keyword>
<feature type="transmembrane region" description="Helical" evidence="11">
    <location>
        <begin position="227"/>
        <end position="260"/>
    </location>
</feature>
<evidence type="ECO:0000313" key="14">
    <source>
        <dbReference type="EMBL" id="SZX60933.1"/>
    </source>
</evidence>
<evidence type="ECO:0000256" key="6">
    <source>
        <dbReference type="ARBA" id="ARBA00022679"/>
    </source>
</evidence>
<feature type="region of interest" description="Disordered" evidence="12">
    <location>
        <begin position="189"/>
        <end position="220"/>
    </location>
</feature>
<dbReference type="EMBL" id="FNXT01000114">
    <property type="protein sequence ID" value="SZX60933.1"/>
    <property type="molecule type" value="Genomic_DNA"/>
</dbReference>
<reference evidence="14 15" key="1">
    <citation type="submission" date="2016-10" db="EMBL/GenBank/DDBJ databases">
        <authorList>
            <person name="Cai Z."/>
        </authorList>
    </citation>
    <scope>NUCLEOTIDE SEQUENCE [LARGE SCALE GENOMIC DNA]</scope>
</reference>
<dbReference type="PANTHER" id="PTHR12886">
    <property type="entry name" value="PIG-M MANNOSYLTRANSFERASE"/>
    <property type="match status" value="1"/>
</dbReference>
<feature type="signal peptide" evidence="13">
    <location>
        <begin position="1"/>
        <end position="21"/>
    </location>
</feature>
<keyword evidence="4 11" id="KW-0337">GPI-anchor biosynthesis</keyword>
<keyword evidence="8 11" id="KW-0256">Endoplasmic reticulum</keyword>
<comment type="similarity">
    <text evidence="3 11">Belongs to the PIGM family.</text>
</comment>
<name>A0A383V7K9_TETOB</name>
<dbReference type="EC" id="2.4.1.-" evidence="11"/>
<protein>
    <recommendedName>
        <fullName evidence="11">GPI mannosyltransferase 1</fullName>
        <ecNumber evidence="11">2.4.1.-</ecNumber>
    </recommendedName>
    <alternativeName>
        <fullName evidence="11">GPI mannosyltransferase I</fullName>
    </alternativeName>
</protein>
<dbReference type="Pfam" id="PF06728">
    <property type="entry name" value="PIG-U"/>
    <property type="match status" value="1"/>
</dbReference>
<dbReference type="UniPathway" id="UPA00196"/>
<keyword evidence="15" id="KW-1185">Reference proteome</keyword>
<evidence type="ECO:0000256" key="11">
    <source>
        <dbReference type="RuleBase" id="RU365064"/>
    </source>
</evidence>
<feature type="transmembrane region" description="Helical" evidence="11">
    <location>
        <begin position="482"/>
        <end position="502"/>
    </location>
</feature>
<feature type="transmembrane region" description="Helical" evidence="11">
    <location>
        <begin position="131"/>
        <end position="149"/>
    </location>
</feature>
<keyword evidence="6 11" id="KW-0808">Transferase</keyword>
<organism evidence="14 15">
    <name type="scientific">Tetradesmus obliquus</name>
    <name type="common">Green alga</name>
    <name type="synonym">Acutodesmus obliquus</name>
    <dbReference type="NCBI Taxonomy" id="3088"/>
    <lineage>
        <taxon>Eukaryota</taxon>
        <taxon>Viridiplantae</taxon>
        <taxon>Chlorophyta</taxon>
        <taxon>core chlorophytes</taxon>
        <taxon>Chlorophyceae</taxon>
        <taxon>CS clade</taxon>
        <taxon>Sphaeropleales</taxon>
        <taxon>Scenedesmaceae</taxon>
        <taxon>Tetradesmus</taxon>
    </lineage>
</organism>
<dbReference type="InterPro" id="IPR007704">
    <property type="entry name" value="PIG-M"/>
</dbReference>
<sequence length="525" mass="57449">MQIKTLLLISVVLRLALIGYGELQDRLLPVKYTDIDYSVFTDAARFVSQGQSPFLRSTYRYSPLLAYLLLPNVLLCWLWGKLLFAGADILAAWQIWRIGQLQQASQARCFWSIVLWLYNPFTVTISTRGSCDSLATVLLLAVLLLLMQGQSLLPALLYGLAVHFRIYPIVYAPAIVLYLAHRQLQQQRQQQQQQQEEKHKGRAQVQRTGSSSTSSNSRARPHQQQGFTAWLLAVVQQGLAFGCPAAAVFLLLGLGFYWLYGQGFLQEAFLHHMVRKDPRHSFSMYYYPVYLQFRQWPGTTAAAAATGTGLDPTVAAAAAREVGDVVIGGAGSGSSSSGSGIAAAVAVLQQLLPSSVAAAATAGFESAWQQLGQLLASLPAVDAGRLAIIPQAVLLLVLAVALHRNQPLCWLLQTMAFVAFNKVCTAQYFVWYYSLLPVALQRMPWPLPKALQAAGAVWVAAQLHWLFWGYMLEFEGAAVHLALWWAGALFLVANAGFMWVLLGCARLCGPAGCEAAGCGGKVRVD</sequence>
<feature type="transmembrane region" description="Helical" evidence="11">
    <location>
        <begin position="64"/>
        <end position="84"/>
    </location>
</feature>
<feature type="transmembrane region" description="Helical" evidence="11">
    <location>
        <begin position="409"/>
        <end position="430"/>
    </location>
</feature>
<evidence type="ECO:0000256" key="8">
    <source>
        <dbReference type="ARBA" id="ARBA00022824"/>
    </source>
</evidence>
<dbReference type="Proteomes" id="UP000256970">
    <property type="component" value="Unassembled WGS sequence"/>
</dbReference>
<keyword evidence="9 11" id="KW-1133">Transmembrane helix</keyword>
<feature type="transmembrane region" description="Helical" evidence="11">
    <location>
        <begin position="383"/>
        <end position="402"/>
    </location>
</feature>
<gene>
    <name evidence="14" type="ORF">BQ4739_LOCUS1473</name>
</gene>
<keyword evidence="10 11" id="KW-0472">Membrane</keyword>